<dbReference type="GO" id="GO:0019789">
    <property type="term" value="F:SUMO transferase activity"/>
    <property type="evidence" value="ECO:0007669"/>
    <property type="project" value="InterPro"/>
</dbReference>
<dbReference type="CTD" id="100507650"/>
<evidence type="ECO:0000256" key="3">
    <source>
        <dbReference type="ARBA" id="ARBA00022833"/>
    </source>
</evidence>
<name>A0A6P7WYA6_9AMPH</name>
<keyword evidence="3" id="KW-0862">Zinc</keyword>
<dbReference type="GO" id="GO:0007131">
    <property type="term" value="P:reciprocal meiotic recombination"/>
    <property type="evidence" value="ECO:0007669"/>
    <property type="project" value="InterPro"/>
</dbReference>
<accession>A0A6P7WYA6</accession>
<feature type="domain" description="RING-type" evidence="7">
    <location>
        <begin position="13"/>
        <end position="48"/>
    </location>
</feature>
<dbReference type="CDD" id="cd16747">
    <property type="entry name" value="RING-HC_RNF212B"/>
    <property type="match status" value="1"/>
</dbReference>
<reference evidence="9" key="1">
    <citation type="submission" date="2025-08" db="UniProtKB">
        <authorList>
            <consortium name="RefSeq"/>
        </authorList>
    </citation>
    <scope>IDENTIFICATION</scope>
</reference>
<feature type="region of interest" description="Disordered" evidence="6">
    <location>
        <begin position="307"/>
        <end position="326"/>
    </location>
</feature>
<protein>
    <submittedName>
        <fullName evidence="9">RING finger protein 212B isoform X1</fullName>
    </submittedName>
</protein>
<dbReference type="GO" id="GO:0016925">
    <property type="term" value="P:protein sumoylation"/>
    <property type="evidence" value="ECO:0007669"/>
    <property type="project" value="TreeGrafter"/>
</dbReference>
<keyword evidence="2" id="KW-0863">Zinc-finger</keyword>
<evidence type="ECO:0000256" key="4">
    <source>
        <dbReference type="ARBA" id="ARBA00023254"/>
    </source>
</evidence>
<dbReference type="AlphaFoldDB" id="A0A6P7WYA6"/>
<evidence type="ECO:0000256" key="6">
    <source>
        <dbReference type="SAM" id="MobiDB-lite"/>
    </source>
</evidence>
<evidence type="ECO:0000313" key="9">
    <source>
        <dbReference type="RefSeq" id="XP_030043270.1"/>
    </source>
</evidence>
<keyword evidence="8" id="KW-1185">Reference proteome</keyword>
<dbReference type="InterPro" id="IPR001841">
    <property type="entry name" value="Znf_RING"/>
</dbReference>
<dbReference type="FunCoup" id="A0A6P7WYA6">
    <property type="interactions" value="9"/>
</dbReference>
<evidence type="ECO:0000256" key="2">
    <source>
        <dbReference type="ARBA" id="ARBA00022771"/>
    </source>
</evidence>
<dbReference type="RefSeq" id="XP_030043270.1">
    <property type="nucleotide sequence ID" value="XM_030187410.1"/>
</dbReference>
<dbReference type="Proteomes" id="UP000515156">
    <property type="component" value="Chromosome 14"/>
</dbReference>
<dbReference type="InterPro" id="IPR017907">
    <property type="entry name" value="Znf_RING_CS"/>
</dbReference>
<keyword evidence="1" id="KW-0479">Metal-binding</keyword>
<sequence length="326" mass="36047">MKCEFLVGMDWFHCNQCFRREGTAFFVTSCGHILCQNCAKRDHCGICESACKYLALSDNMKPQEKMYFKGLKETALKYFDHIAQVASFQKQQTERLISFYKKELAEVQAAVQEALLKISSQDRELKALKKENGELKSLLVIVKESLNKPQSCSRSSTPRPVAITSPSQQVTPRHGSQHSSQVVSRCSSAESIQYRVSRSGGQNQQTPAVTVQESATPLVSNNVTPTPGSAHGRFHRVPSSSTLLNSAGVNLLVHSLGARGETLQQQGSPHTPDLYRVQLRDAGSTQATNTSARTERLNPIQLRFTPRATGPHLTTMPSSRARMNLV</sequence>
<feature type="region of interest" description="Disordered" evidence="6">
    <location>
        <begin position="149"/>
        <end position="183"/>
    </location>
</feature>
<dbReference type="InParanoid" id="A0A6P7WYA6"/>
<dbReference type="PANTHER" id="PTHR22663">
    <property type="entry name" value="RING FINGER PROTEIN NARYA-RELATED"/>
    <property type="match status" value="1"/>
</dbReference>
<feature type="compositionally biased region" description="Polar residues" evidence="6">
    <location>
        <begin position="149"/>
        <end position="171"/>
    </location>
</feature>
<proteinExistence type="predicted"/>
<dbReference type="OrthoDB" id="2535391at2759"/>
<dbReference type="KEGG" id="muo:115457803"/>
<dbReference type="Pfam" id="PF14634">
    <property type="entry name" value="zf-RING_5"/>
    <property type="match status" value="1"/>
</dbReference>
<organism evidence="8 9">
    <name type="scientific">Microcaecilia unicolor</name>
    <dbReference type="NCBI Taxonomy" id="1415580"/>
    <lineage>
        <taxon>Eukaryota</taxon>
        <taxon>Metazoa</taxon>
        <taxon>Chordata</taxon>
        <taxon>Craniata</taxon>
        <taxon>Vertebrata</taxon>
        <taxon>Euteleostomi</taxon>
        <taxon>Amphibia</taxon>
        <taxon>Gymnophiona</taxon>
        <taxon>Siphonopidae</taxon>
        <taxon>Microcaecilia</taxon>
    </lineage>
</organism>
<dbReference type="GO" id="GO:0000795">
    <property type="term" value="C:synaptonemal complex"/>
    <property type="evidence" value="ECO:0007669"/>
    <property type="project" value="InterPro"/>
</dbReference>
<feature type="coiled-coil region" evidence="5">
    <location>
        <begin position="90"/>
        <end position="138"/>
    </location>
</feature>
<dbReference type="PANTHER" id="PTHR22663:SF29">
    <property type="entry name" value="RING FINGER PROTEIN 212B"/>
    <property type="match status" value="1"/>
</dbReference>
<evidence type="ECO:0000313" key="8">
    <source>
        <dbReference type="Proteomes" id="UP000515156"/>
    </source>
</evidence>
<dbReference type="GeneID" id="115457803"/>
<evidence type="ECO:0000259" key="7">
    <source>
        <dbReference type="Pfam" id="PF14634"/>
    </source>
</evidence>
<evidence type="ECO:0000256" key="1">
    <source>
        <dbReference type="ARBA" id="ARBA00022723"/>
    </source>
</evidence>
<dbReference type="InterPro" id="IPR042123">
    <property type="entry name" value="Zip3/RNF212-like"/>
</dbReference>
<gene>
    <name evidence="9" type="primary">RNF212B</name>
</gene>
<dbReference type="GO" id="GO:0007129">
    <property type="term" value="P:homologous chromosome pairing at meiosis"/>
    <property type="evidence" value="ECO:0007669"/>
    <property type="project" value="TreeGrafter"/>
</dbReference>
<keyword evidence="4" id="KW-0469">Meiosis</keyword>
<dbReference type="PROSITE" id="PS00518">
    <property type="entry name" value="ZF_RING_1"/>
    <property type="match status" value="1"/>
</dbReference>
<keyword evidence="5" id="KW-0175">Coiled coil</keyword>
<dbReference type="GO" id="GO:0008270">
    <property type="term" value="F:zinc ion binding"/>
    <property type="evidence" value="ECO:0007669"/>
    <property type="project" value="UniProtKB-KW"/>
</dbReference>
<evidence type="ECO:0000256" key="5">
    <source>
        <dbReference type="SAM" id="Coils"/>
    </source>
</evidence>